<evidence type="ECO:0000256" key="3">
    <source>
        <dbReference type="ARBA" id="ARBA00022729"/>
    </source>
</evidence>
<feature type="region of interest" description="Disordered" evidence="8">
    <location>
        <begin position="616"/>
        <end position="636"/>
    </location>
</feature>
<comment type="subcellular location">
    <subcellularLocation>
        <location evidence="1 7">Endoplasmic reticulum membrane</location>
        <topology evidence="1 7">Peripheral membrane protein</topology>
        <orientation evidence="1 7">Lumenal side</orientation>
    </subcellularLocation>
</comment>
<comment type="similarity">
    <text evidence="2 7">Belongs to the OS-9 family.</text>
</comment>
<accession>A0A1L0CZ75</accession>
<gene>
    <name evidence="11" type="ORF">SAMEA4029009_CIC11G00000003077</name>
</gene>
<evidence type="ECO:0000256" key="2">
    <source>
        <dbReference type="ARBA" id="ARBA00009918"/>
    </source>
</evidence>
<keyword evidence="7" id="KW-0472">Membrane</keyword>
<dbReference type="GO" id="GO:0005788">
    <property type="term" value="C:endoplasmic reticulum lumen"/>
    <property type="evidence" value="ECO:0007669"/>
    <property type="project" value="UniProtKB-UniRule"/>
</dbReference>
<keyword evidence="3 9" id="KW-0732">Signal</keyword>
<dbReference type="PROSITE" id="PS51914">
    <property type="entry name" value="MRH"/>
    <property type="match status" value="1"/>
</dbReference>
<dbReference type="Gene3D" id="2.70.130.10">
    <property type="entry name" value="Mannose-6-phosphate receptor binding domain"/>
    <property type="match status" value="1"/>
</dbReference>
<evidence type="ECO:0000256" key="9">
    <source>
        <dbReference type="SAM" id="SignalP"/>
    </source>
</evidence>
<keyword evidence="6" id="KW-1015">Disulfide bond</keyword>
<evidence type="ECO:0000256" key="1">
    <source>
        <dbReference type="ARBA" id="ARBA00004367"/>
    </source>
</evidence>
<evidence type="ECO:0000256" key="7">
    <source>
        <dbReference type="RuleBase" id="RU369099"/>
    </source>
</evidence>
<dbReference type="Proteomes" id="UP000182259">
    <property type="component" value="Chromosome I"/>
</dbReference>
<proteinExistence type="inferred from homology"/>
<organism evidence="11 12">
    <name type="scientific">Sungouiella intermedia</name>
    <dbReference type="NCBI Taxonomy" id="45354"/>
    <lineage>
        <taxon>Eukaryota</taxon>
        <taxon>Fungi</taxon>
        <taxon>Dikarya</taxon>
        <taxon>Ascomycota</taxon>
        <taxon>Saccharomycotina</taxon>
        <taxon>Pichiomycetes</taxon>
        <taxon>Metschnikowiaceae</taxon>
        <taxon>Sungouiella</taxon>
    </lineage>
</organism>
<sequence>MKPFNIFVASLLASRLGAAHMVNVPLNFQIQDTEIPQELAAFLVSSPKSSQLSQSTSKTRFERLFIHRNNDSEEYLCAIPPANSTFQDMPEESLLDLEKDSIILARAIDIVHGSFSPDQCVWSYDLRGFYWTYGYCHGDKIVQYHEMAPMKDRPHKHVPGSPNMVYVLGRFSKASAKEVSFKNQVSAVEMQKYIRDSGRSFRLVDEKLSPFSHLSQKVVLQMASDGSLCDMTLHPRSTEVVYKCDVNGGKYPQILDVEEIKTCHYRLFVHVPGLCQYKPFLPNKDTEDLVDVTCQRVSSHAAYSVDGMLTFEDYSHHHQLRKDSPFPVPADTRINVAMHDMVALSRGFYLAKYAGEYGTSSEYYNHRNVILFNGFHTSLDDLNLQLGRTVFNSIGKNLLAPLFKANEQVMLSWTHSFIMWFEVYNFKGELLGISRLQHDGSNEVNVLGAQMFDPVTLLDVDGDDSMPRSFNRPAFEAPYNMWNFEMFLAKGRSPAFNKKGRSTSKKSQSWKKKLEEDMVELTQMVLVYNDGVMADGSPNIEIYLEDTGEKLTGQYNEKDVYEFTYEPNPGQTETFTALVIPEVEYFGYPITFREPKSLAELKKLEELTVTVTQTAGTAEATDQGAELQDEGEDVNDGYDANNKELDREITPEHLFDELIQKLYDNIDGDVNHEHLDEFIDASREQDLELEDLHDDL</sequence>
<dbReference type="InterPro" id="IPR044865">
    <property type="entry name" value="MRH_dom"/>
</dbReference>
<reference evidence="12" key="1">
    <citation type="submission" date="2016-10" db="EMBL/GenBank/DDBJ databases">
        <authorList>
            <person name="Geijer C."/>
            <person name="Jareborg N."/>
            <person name="Dainat J."/>
        </authorList>
    </citation>
    <scope>NUCLEOTIDE SEQUENCE [LARGE SCALE GENOMIC DNA]</scope>
    <source>
        <strain evidence="12">PYCC 4715</strain>
    </source>
</reference>
<protein>
    <recommendedName>
        <fullName evidence="7">Endoplasmic reticulum lectin</fullName>
    </recommendedName>
    <alternativeName>
        <fullName evidence="7">Protein OS-9</fullName>
    </alternativeName>
    <alternativeName>
        <fullName evidence="7">Protein OS-9 homolog</fullName>
    </alternativeName>
</protein>
<dbReference type="GO" id="GO:0030970">
    <property type="term" value="P:retrograde protein transport, ER to cytosol"/>
    <property type="evidence" value="ECO:0007669"/>
    <property type="project" value="TreeGrafter"/>
</dbReference>
<evidence type="ECO:0000256" key="8">
    <source>
        <dbReference type="SAM" id="MobiDB-lite"/>
    </source>
</evidence>
<dbReference type="InterPro" id="IPR012913">
    <property type="entry name" value="OS9-like_dom"/>
</dbReference>
<comment type="function">
    <text evidence="7">Lectin involved in the quality control of the secretory pathway. As a member of the endoplasmic reticulum-associated degradation lumenal (ERAD-L) surveillance system, targets misfolded endoplasmic reticulum lumenal glycoproteins for degradation.</text>
</comment>
<evidence type="ECO:0000256" key="5">
    <source>
        <dbReference type="ARBA" id="ARBA00022824"/>
    </source>
</evidence>
<dbReference type="GO" id="GO:0030968">
    <property type="term" value="P:endoplasmic reticulum unfolded protein response"/>
    <property type="evidence" value="ECO:0007669"/>
    <property type="project" value="UniProtKB-UniRule"/>
</dbReference>
<name>A0A1L0CZ75_9ASCO</name>
<keyword evidence="4 7" id="KW-0430">Lectin</keyword>
<dbReference type="GO" id="GO:0030246">
    <property type="term" value="F:carbohydrate binding"/>
    <property type="evidence" value="ECO:0007669"/>
    <property type="project" value="UniProtKB-UniRule"/>
</dbReference>
<keyword evidence="5 7" id="KW-0256">Endoplasmic reticulum</keyword>
<feature type="signal peptide" evidence="9">
    <location>
        <begin position="1"/>
        <end position="19"/>
    </location>
</feature>
<dbReference type="InterPro" id="IPR045149">
    <property type="entry name" value="OS-9-like"/>
</dbReference>
<dbReference type="PANTHER" id="PTHR15414">
    <property type="entry name" value="OS-9-RELATED"/>
    <property type="match status" value="1"/>
</dbReference>
<feature type="domain" description="MRH" evidence="10">
    <location>
        <begin position="118"/>
        <end position="277"/>
    </location>
</feature>
<evidence type="ECO:0000313" key="12">
    <source>
        <dbReference type="Proteomes" id="UP000182259"/>
    </source>
</evidence>
<evidence type="ECO:0000259" key="10">
    <source>
        <dbReference type="PROSITE" id="PS51914"/>
    </source>
</evidence>
<feature type="chain" id="PRO_5012498802" description="Endoplasmic reticulum lectin" evidence="9">
    <location>
        <begin position="20"/>
        <end position="696"/>
    </location>
</feature>
<evidence type="ECO:0000313" key="11">
    <source>
        <dbReference type="EMBL" id="SGZ49516.1"/>
    </source>
</evidence>
<dbReference type="EMBL" id="LT635764">
    <property type="protein sequence ID" value="SGZ49516.1"/>
    <property type="molecule type" value="Genomic_DNA"/>
</dbReference>
<evidence type="ECO:0000256" key="4">
    <source>
        <dbReference type="ARBA" id="ARBA00022734"/>
    </source>
</evidence>
<dbReference type="InterPro" id="IPR009011">
    <property type="entry name" value="Man6P_isomerase_rcpt-bd_dom_sf"/>
</dbReference>
<evidence type="ECO:0000256" key="6">
    <source>
        <dbReference type="ARBA" id="ARBA00023157"/>
    </source>
</evidence>
<dbReference type="GO" id="GO:0005789">
    <property type="term" value="C:endoplasmic reticulum membrane"/>
    <property type="evidence" value="ECO:0007669"/>
    <property type="project" value="UniProtKB-SubCell"/>
</dbReference>
<dbReference type="Pfam" id="PF07915">
    <property type="entry name" value="PRKCSH"/>
    <property type="match status" value="1"/>
</dbReference>
<dbReference type="PANTHER" id="PTHR15414:SF0">
    <property type="entry name" value="ENDOPLASMIC RETICULUM LECTIN 1"/>
    <property type="match status" value="1"/>
</dbReference>
<feature type="compositionally biased region" description="Acidic residues" evidence="8">
    <location>
        <begin position="627"/>
        <end position="636"/>
    </location>
</feature>
<dbReference type="AlphaFoldDB" id="A0A1L0CZ75"/>